<accession>A0A4U0XD30</accession>
<dbReference type="EMBL" id="NAJN01000409">
    <property type="protein sequence ID" value="TKA73756.1"/>
    <property type="molecule type" value="Genomic_DNA"/>
</dbReference>
<feature type="region of interest" description="Disordered" evidence="1">
    <location>
        <begin position="1"/>
        <end position="23"/>
    </location>
</feature>
<dbReference type="AlphaFoldDB" id="A0A4U0XD30"/>
<evidence type="ECO:0000259" key="2">
    <source>
        <dbReference type="Pfam" id="PF25482"/>
    </source>
</evidence>
<dbReference type="Proteomes" id="UP000308768">
    <property type="component" value="Unassembled WGS sequence"/>
</dbReference>
<reference evidence="3 4" key="1">
    <citation type="submission" date="2017-03" db="EMBL/GenBank/DDBJ databases">
        <title>Genomes of endolithic fungi from Antarctica.</title>
        <authorList>
            <person name="Coleine C."/>
            <person name="Masonjones S."/>
            <person name="Stajich J.E."/>
        </authorList>
    </citation>
    <scope>NUCLEOTIDE SEQUENCE [LARGE SCALE GENOMIC DNA]</scope>
    <source>
        <strain evidence="3 4">CCFEE 5187</strain>
    </source>
</reference>
<feature type="region of interest" description="Disordered" evidence="1">
    <location>
        <begin position="154"/>
        <end position="175"/>
    </location>
</feature>
<protein>
    <recommendedName>
        <fullName evidence="2">DUF7905 domain-containing protein</fullName>
    </recommendedName>
</protein>
<dbReference type="Pfam" id="PF25482">
    <property type="entry name" value="DUF7905"/>
    <property type="match status" value="1"/>
</dbReference>
<feature type="domain" description="DUF7905" evidence="2">
    <location>
        <begin position="327"/>
        <end position="653"/>
    </location>
</feature>
<evidence type="ECO:0000313" key="4">
    <source>
        <dbReference type="Proteomes" id="UP000308768"/>
    </source>
</evidence>
<sequence>MGDFEITNAAEWDPNTKRPPPVNIENVQPVHVTPIVSRRERRVQRPIEHRPAPKFSIDPDNAATSAWRRREDADGRIRIPQGLDLAKLNIEHLAAVTGTHIMPSSEKTSGEMRTLLIWGNGNLEQVEVAKDSIKESVEELRGKKNSEWAKLPSLNPAQRRKQEKKLEENAKRQRYRRAPPDDAVFGAVGFFVWPEQEYRPEDVLGISYEAFDPIRMSTFCYIIYDKSRSSFKVMGNDQSVQRALLRVRATCFQVTARQITPVRTYLLQPPEGESMHKEVYLLPYQPPKPLSADSVKRFNLSSPRLCGPLFDDDELRMRLTLADRTPALNARIIKDSVVKTLTRLRWYRGHLHMCIRLGTFLVTRSRTLKERSSWQLGDFENMITESQFSGRVTQELGDPGLEKDILARFQNASPDLRPQETHIESVRPIYTGIFIIASGDDSGDYRLEASWKEYGIGSDSSSSSTSASDHTFEVIAKKWSKHEKGQPDLTPLLDISETSLATGRTWHWDISAAQLIDDSRLPAYLLAFADNLSINPARARKTSDARRFIVAKPSAAVHVRSWQQRTAWRFNFAGCDYAVEVARVQHIDGPVSPPSRIATAGNERRESTVYEPRYAVTVWHNAWEVLMAELGMLEIGEGASWKADVETWFPSDSDRFDGGGAGECGDSATGAVGLGVGAGFEGLREKLAWVEKCVVGFEMEKGTRHMGMKIA</sequence>
<organism evidence="3 4">
    <name type="scientific">Cryomyces minteri</name>
    <dbReference type="NCBI Taxonomy" id="331657"/>
    <lineage>
        <taxon>Eukaryota</taxon>
        <taxon>Fungi</taxon>
        <taxon>Dikarya</taxon>
        <taxon>Ascomycota</taxon>
        <taxon>Pezizomycotina</taxon>
        <taxon>Dothideomycetes</taxon>
        <taxon>Dothideomycetes incertae sedis</taxon>
        <taxon>Cryomyces</taxon>
    </lineage>
</organism>
<dbReference type="STRING" id="331657.A0A4U0XD30"/>
<dbReference type="InterPro" id="IPR057227">
    <property type="entry name" value="DUF7905"/>
</dbReference>
<name>A0A4U0XD30_9PEZI</name>
<evidence type="ECO:0000256" key="1">
    <source>
        <dbReference type="SAM" id="MobiDB-lite"/>
    </source>
</evidence>
<keyword evidence="4" id="KW-1185">Reference proteome</keyword>
<proteinExistence type="predicted"/>
<dbReference type="OrthoDB" id="4739136at2759"/>
<comment type="caution">
    <text evidence="3">The sequence shown here is derived from an EMBL/GenBank/DDBJ whole genome shotgun (WGS) entry which is preliminary data.</text>
</comment>
<evidence type="ECO:0000313" key="3">
    <source>
        <dbReference type="EMBL" id="TKA73756.1"/>
    </source>
</evidence>
<gene>
    <name evidence="3" type="ORF">B0A49_05094</name>
</gene>